<proteinExistence type="predicted"/>
<protein>
    <submittedName>
        <fullName evidence="1">Zinc finger, CCHC-type</fullName>
    </submittedName>
</protein>
<reference evidence="1" key="1">
    <citation type="journal article" date="2019" name="Sci. Rep.">
        <title>Draft genome of Tanacetum cinerariifolium, the natural source of mosquito coil.</title>
        <authorList>
            <person name="Yamashiro T."/>
            <person name="Shiraishi A."/>
            <person name="Satake H."/>
            <person name="Nakayama K."/>
        </authorList>
    </citation>
    <scope>NUCLEOTIDE SEQUENCE</scope>
</reference>
<name>A0A6L2M6Z0_TANCI</name>
<organism evidence="1">
    <name type="scientific">Tanacetum cinerariifolium</name>
    <name type="common">Dalmatian daisy</name>
    <name type="synonym">Chrysanthemum cinerariifolium</name>
    <dbReference type="NCBI Taxonomy" id="118510"/>
    <lineage>
        <taxon>Eukaryota</taxon>
        <taxon>Viridiplantae</taxon>
        <taxon>Streptophyta</taxon>
        <taxon>Embryophyta</taxon>
        <taxon>Tracheophyta</taxon>
        <taxon>Spermatophyta</taxon>
        <taxon>Magnoliopsida</taxon>
        <taxon>eudicotyledons</taxon>
        <taxon>Gunneridae</taxon>
        <taxon>Pentapetalae</taxon>
        <taxon>asterids</taxon>
        <taxon>campanulids</taxon>
        <taxon>Asterales</taxon>
        <taxon>Asteraceae</taxon>
        <taxon>Asteroideae</taxon>
        <taxon>Anthemideae</taxon>
        <taxon>Anthemidinae</taxon>
        <taxon>Tanacetum</taxon>
    </lineage>
</organism>
<accession>A0A6L2M6Z0</accession>
<evidence type="ECO:0000313" key="1">
    <source>
        <dbReference type="EMBL" id="GEU69793.1"/>
    </source>
</evidence>
<sequence>MVPHHDIDIWLQVQIFYDHVNQTTRHAIDHSAGGKLRDKSAKESWELIKNLALYDHKRKEDGPKETKILESSAVDNDDHNFVVEDKGMVEKAQIRRIFLDGYNVLDVRIAIFKISSFKLQNAVILSDDDFRRGYESPLDLENEFYKDIDKLGPSYNWKTKRLDLKGLLEA</sequence>
<gene>
    <name evidence="1" type="ORF">Tci_041771</name>
</gene>
<dbReference type="AlphaFoldDB" id="A0A6L2M6Z0"/>
<dbReference type="EMBL" id="BKCJ010006001">
    <property type="protein sequence ID" value="GEU69793.1"/>
    <property type="molecule type" value="Genomic_DNA"/>
</dbReference>
<comment type="caution">
    <text evidence="1">The sequence shown here is derived from an EMBL/GenBank/DDBJ whole genome shotgun (WGS) entry which is preliminary data.</text>
</comment>